<comment type="catalytic activity">
    <reaction evidence="13">
        <text>ATP + H2O = ADP + phosphate + H(+)</text>
        <dbReference type="Rhea" id="RHEA:13065"/>
        <dbReference type="ChEBI" id="CHEBI:15377"/>
        <dbReference type="ChEBI" id="CHEBI:15378"/>
        <dbReference type="ChEBI" id="CHEBI:30616"/>
        <dbReference type="ChEBI" id="CHEBI:43474"/>
        <dbReference type="ChEBI" id="CHEBI:456216"/>
        <dbReference type="EC" id="3.6.4.12"/>
    </reaction>
</comment>
<dbReference type="GO" id="GO:0006260">
    <property type="term" value="P:DNA replication"/>
    <property type="evidence" value="ECO:0007669"/>
    <property type="project" value="InterPro"/>
</dbReference>
<dbReference type="InterPro" id="IPR001208">
    <property type="entry name" value="MCM_dom"/>
</dbReference>
<dbReference type="GO" id="GO:0000724">
    <property type="term" value="P:double-strand break repair via homologous recombination"/>
    <property type="evidence" value="ECO:0007669"/>
    <property type="project" value="TreeGrafter"/>
</dbReference>
<dbReference type="PROSITE" id="PS50051">
    <property type="entry name" value="MCM_2"/>
    <property type="match status" value="1"/>
</dbReference>
<dbReference type="GO" id="GO:0003697">
    <property type="term" value="F:single-stranded DNA binding"/>
    <property type="evidence" value="ECO:0007669"/>
    <property type="project" value="TreeGrafter"/>
</dbReference>
<keyword evidence="5" id="KW-0227">DNA damage</keyword>
<dbReference type="EC" id="3.6.4.12" evidence="3"/>
<reference evidence="16 17" key="1">
    <citation type="journal article" date="2015" name="Genome Biol. Evol.">
        <title>Comparative Genomics of a Bacterivorous Green Alga Reveals Evolutionary Causalities and Consequences of Phago-Mixotrophic Mode of Nutrition.</title>
        <authorList>
            <person name="Burns J.A."/>
            <person name="Paasch A."/>
            <person name="Narechania A."/>
            <person name="Kim E."/>
        </authorList>
    </citation>
    <scope>NUCLEOTIDE SEQUENCE [LARGE SCALE GENOMIC DNA]</scope>
    <source>
        <strain evidence="16 17">PLY_AMNH</strain>
    </source>
</reference>
<organism evidence="16 17">
    <name type="scientific">Cymbomonas tetramitiformis</name>
    <dbReference type="NCBI Taxonomy" id="36881"/>
    <lineage>
        <taxon>Eukaryota</taxon>
        <taxon>Viridiplantae</taxon>
        <taxon>Chlorophyta</taxon>
        <taxon>Pyramimonadophyceae</taxon>
        <taxon>Pyramimonadales</taxon>
        <taxon>Pyramimonadaceae</taxon>
        <taxon>Cymbomonas</taxon>
    </lineage>
</organism>
<dbReference type="SMART" id="SM00350">
    <property type="entry name" value="MCM"/>
    <property type="match status" value="1"/>
</dbReference>
<dbReference type="Gene3D" id="2.40.50.140">
    <property type="entry name" value="Nucleic acid-binding proteins"/>
    <property type="match status" value="1"/>
</dbReference>
<evidence type="ECO:0000256" key="6">
    <source>
        <dbReference type="ARBA" id="ARBA00022801"/>
    </source>
</evidence>
<evidence type="ECO:0000259" key="15">
    <source>
        <dbReference type="PROSITE" id="PS50051"/>
    </source>
</evidence>
<evidence type="ECO:0000256" key="11">
    <source>
        <dbReference type="ARBA" id="ARBA00023242"/>
    </source>
</evidence>
<dbReference type="SUPFAM" id="SSF50249">
    <property type="entry name" value="Nucleic acid-binding proteins"/>
    <property type="match status" value="1"/>
</dbReference>
<evidence type="ECO:0000256" key="8">
    <source>
        <dbReference type="ARBA" id="ARBA00022840"/>
    </source>
</evidence>
<name>A0AAE0C737_9CHLO</name>
<dbReference type="InterPro" id="IPR018525">
    <property type="entry name" value="MCM_CS"/>
</dbReference>
<keyword evidence="4 14" id="KW-0547">Nucleotide-binding</keyword>
<dbReference type="InterPro" id="IPR012340">
    <property type="entry name" value="NA-bd_OB-fold"/>
</dbReference>
<dbReference type="InterPro" id="IPR027417">
    <property type="entry name" value="P-loop_NTPase"/>
</dbReference>
<evidence type="ECO:0000313" key="17">
    <source>
        <dbReference type="Proteomes" id="UP001190700"/>
    </source>
</evidence>
<dbReference type="PROSITE" id="PS00847">
    <property type="entry name" value="MCM_1"/>
    <property type="match status" value="1"/>
</dbReference>
<evidence type="ECO:0000313" key="16">
    <source>
        <dbReference type="EMBL" id="KAK3249602.1"/>
    </source>
</evidence>
<comment type="subcellular location">
    <subcellularLocation>
        <location evidence="1">Nucleus</location>
    </subcellularLocation>
</comment>
<dbReference type="EMBL" id="LGRX02027246">
    <property type="protein sequence ID" value="KAK3249602.1"/>
    <property type="molecule type" value="Genomic_DNA"/>
</dbReference>
<keyword evidence="8 14" id="KW-0067">ATP-binding</keyword>
<dbReference type="Pfam" id="PF17855">
    <property type="entry name" value="MCM_lid"/>
    <property type="match status" value="1"/>
</dbReference>
<evidence type="ECO:0000256" key="5">
    <source>
        <dbReference type="ARBA" id="ARBA00022763"/>
    </source>
</evidence>
<dbReference type="Proteomes" id="UP001190700">
    <property type="component" value="Unassembled WGS sequence"/>
</dbReference>
<dbReference type="Pfam" id="PF17207">
    <property type="entry name" value="MCM_OB"/>
    <property type="match status" value="1"/>
</dbReference>
<dbReference type="PANTHER" id="PTHR11630:SF48">
    <property type="entry name" value="DNA HELICASE MCM9"/>
    <property type="match status" value="1"/>
</dbReference>
<dbReference type="Gene3D" id="3.40.50.300">
    <property type="entry name" value="P-loop containing nucleotide triphosphate hydrolases"/>
    <property type="match status" value="1"/>
</dbReference>
<dbReference type="GO" id="GO:0005524">
    <property type="term" value="F:ATP binding"/>
    <property type="evidence" value="ECO:0007669"/>
    <property type="project" value="UniProtKB-KW"/>
</dbReference>
<keyword evidence="11" id="KW-0539">Nucleus</keyword>
<dbReference type="GO" id="GO:0016787">
    <property type="term" value="F:hydrolase activity"/>
    <property type="evidence" value="ECO:0007669"/>
    <property type="project" value="UniProtKB-KW"/>
</dbReference>
<evidence type="ECO:0000256" key="7">
    <source>
        <dbReference type="ARBA" id="ARBA00022806"/>
    </source>
</evidence>
<dbReference type="FunFam" id="3.40.50.300:FF:000671">
    <property type="entry name" value="DNA helicase MCM9 isoform X1"/>
    <property type="match status" value="1"/>
</dbReference>
<gene>
    <name evidence="16" type="ORF">CYMTET_40978</name>
</gene>
<dbReference type="GO" id="GO:0017116">
    <property type="term" value="F:single-stranded DNA helicase activity"/>
    <property type="evidence" value="ECO:0007669"/>
    <property type="project" value="TreeGrafter"/>
</dbReference>
<dbReference type="AlphaFoldDB" id="A0AAE0C737"/>
<dbReference type="SUPFAM" id="SSF52540">
    <property type="entry name" value="P-loop containing nucleoside triphosphate hydrolases"/>
    <property type="match status" value="1"/>
</dbReference>
<protein>
    <recommendedName>
        <fullName evidence="3">DNA helicase</fullName>
        <ecNumber evidence="3">3.6.4.12</ecNumber>
    </recommendedName>
    <alternativeName>
        <fullName evidence="12">Minichromosome maintenance 9</fullName>
    </alternativeName>
</protein>
<comment type="caution">
    <text evidence="16">The sequence shown here is derived from an EMBL/GenBank/DDBJ whole genome shotgun (WGS) entry which is preliminary data.</text>
</comment>
<keyword evidence="17" id="KW-1185">Reference proteome</keyword>
<dbReference type="SMART" id="SM00382">
    <property type="entry name" value="AAA"/>
    <property type="match status" value="1"/>
</dbReference>
<dbReference type="InterPro" id="IPR003593">
    <property type="entry name" value="AAA+_ATPase"/>
</dbReference>
<keyword evidence="9 14" id="KW-0238">DNA-binding</keyword>
<accession>A0AAE0C737</accession>
<evidence type="ECO:0000256" key="2">
    <source>
        <dbReference type="ARBA" id="ARBA00008010"/>
    </source>
</evidence>
<dbReference type="PRINTS" id="PR01657">
    <property type="entry name" value="MCMFAMILY"/>
</dbReference>
<dbReference type="Pfam" id="PF26066">
    <property type="entry name" value="MCM9_N"/>
    <property type="match status" value="1"/>
</dbReference>
<evidence type="ECO:0000256" key="12">
    <source>
        <dbReference type="ARBA" id="ARBA00042301"/>
    </source>
</evidence>
<dbReference type="InterPro" id="IPR033762">
    <property type="entry name" value="MCM_OB"/>
</dbReference>
<dbReference type="Pfam" id="PF00493">
    <property type="entry name" value="MCM"/>
    <property type="match status" value="1"/>
</dbReference>
<dbReference type="InterPro" id="IPR058768">
    <property type="entry name" value="MCM9_N"/>
</dbReference>
<evidence type="ECO:0000256" key="13">
    <source>
        <dbReference type="ARBA" id="ARBA00047995"/>
    </source>
</evidence>
<evidence type="ECO:0000256" key="14">
    <source>
        <dbReference type="RuleBase" id="RU004070"/>
    </source>
</evidence>
<keyword evidence="6" id="KW-0378">Hydrolase</keyword>
<dbReference type="GO" id="GO:0042555">
    <property type="term" value="C:MCM complex"/>
    <property type="evidence" value="ECO:0007669"/>
    <property type="project" value="TreeGrafter"/>
</dbReference>
<evidence type="ECO:0000256" key="4">
    <source>
        <dbReference type="ARBA" id="ARBA00022741"/>
    </source>
</evidence>
<dbReference type="InterPro" id="IPR031327">
    <property type="entry name" value="MCM"/>
</dbReference>
<proteinExistence type="inferred from homology"/>
<evidence type="ECO:0000256" key="3">
    <source>
        <dbReference type="ARBA" id="ARBA00012551"/>
    </source>
</evidence>
<evidence type="ECO:0000256" key="9">
    <source>
        <dbReference type="ARBA" id="ARBA00023125"/>
    </source>
</evidence>
<dbReference type="GO" id="GO:0005634">
    <property type="term" value="C:nucleus"/>
    <property type="evidence" value="ECO:0007669"/>
    <property type="project" value="UniProtKB-SubCell"/>
</dbReference>
<evidence type="ECO:0000256" key="1">
    <source>
        <dbReference type="ARBA" id="ARBA00004123"/>
    </source>
</evidence>
<sequence length="672" mass="73578">MSEFDPHAYVAALTKYLLSHQFREIERLLGKEENDDRPHHFPIHINFTDLHSKQPELANQLLSTPRPALTCFDRAILQSQEIFMKSRKASQPKLIFKRLVHARVDLHRLPFSELSPTIGQLRCVHVGKLLHISGTIIRTGLVKMAEAGREYTCAKCKHRFFVAADLLQGGDFHLPSDCPSTAQGSLCPGVSFRPVPESNVFHDYQELKVQESAHALQVGSVPRSVTVLVEDDLVDLCQAGDSVCITGILEPRWRPFRPEVFIEVEHVLRANRIHVKSDAQKLSGTVELSSELRSEFEAFWAANSAQPIRARNHILSSICPQIYGLGLVKLAVALMLIGGVSRTDPQGTRTRGQVHLLLVGDPGTGKSQFMRYATKLANRAVVTTGRGSSSAGLTAAAVKDNGEWTLEAGALVLADGGICCIDEFDGISDGDRAVILEAMEQQTISVAKAGLVTTLHTRTSVLGIMNPKGTFDRTASLAVNTSLSGPLLSRFDMILVMLDTKDAAWDQVVSSHILDSHSGGGDPVRDSAARGAAVSGAVGPLWDIDKLRAYVQLVKETFEPSLTSDAEQLLSAYYTLQRRSAGYANARTTIRLLESLVRMTQAHARLMFRPQATRADAATAVIIMEASSTSSPILGAMNAMDAFFGDEADQDFHKQEQLILQQLSGVRDEIRY</sequence>
<feature type="domain" description="MCM C-terminal AAA(+) ATPase" evidence="15">
    <location>
        <begin position="310"/>
        <end position="513"/>
    </location>
</feature>
<keyword evidence="7 16" id="KW-0347">Helicase</keyword>
<keyword evidence="10" id="KW-0234">DNA repair</keyword>
<dbReference type="PANTHER" id="PTHR11630">
    <property type="entry name" value="DNA REPLICATION LICENSING FACTOR MCM FAMILY MEMBER"/>
    <property type="match status" value="1"/>
</dbReference>
<evidence type="ECO:0000256" key="10">
    <source>
        <dbReference type="ARBA" id="ARBA00023204"/>
    </source>
</evidence>
<comment type="similarity">
    <text evidence="2 14">Belongs to the MCM family.</text>
</comment>
<dbReference type="Gene3D" id="2.20.28.10">
    <property type="match status" value="1"/>
</dbReference>
<dbReference type="InterPro" id="IPR041562">
    <property type="entry name" value="MCM_lid"/>
</dbReference>